<dbReference type="PANTHER" id="PTHR43546:SF9">
    <property type="entry name" value="L-ASCORBATE-6-PHOSPHATE LACTONASE ULAG-RELATED"/>
    <property type="match status" value="1"/>
</dbReference>
<name>A0AAN1VSP1_TETHN</name>
<organism evidence="3 4">
    <name type="scientific">Tetragenococcus halophilus (strain DSM 20338 / JCM 20259 / NCIMB 9735 / NBRC 12172)</name>
    <name type="common">Pediococcus halophilus</name>
    <dbReference type="NCBI Taxonomy" id="945021"/>
    <lineage>
        <taxon>Bacteria</taxon>
        <taxon>Bacillati</taxon>
        <taxon>Bacillota</taxon>
        <taxon>Bacilli</taxon>
        <taxon>Lactobacillales</taxon>
        <taxon>Enterococcaceae</taxon>
        <taxon>Tetragenococcus</taxon>
    </lineage>
</organism>
<sequence length="259" mass="29436">MDIKQIRNATMTLNYGGVKFLIDPMLSDKGTLPAFPSVRKEEANPLHELPEEPEIFLQNVDAIILTHSHADHWDEKAEKILDKNLPIFVQDEYDASIVRRAGFSKVEVLENKTVFNNVTMRKIKGQHYENPECIDKIEELAGTSNAMGIIFQANNENTLYLAGDTVWYSGVKRALLKYQPEVVILNAGGNQLPNCRLIMDEKEVYQVHQTLPNAQLIASHMEGVNHWGVSRAQLKNYAQENNFQENLLVPEDGTEYEDL</sequence>
<dbReference type="PANTHER" id="PTHR43546">
    <property type="entry name" value="UPF0173 METAL-DEPENDENT HYDROLASE MJ1163-RELATED"/>
    <property type="match status" value="1"/>
</dbReference>
<evidence type="ECO:0000313" key="3">
    <source>
        <dbReference type="EMBL" id="BAK95356.1"/>
    </source>
</evidence>
<proteinExistence type="predicted"/>
<evidence type="ECO:0000313" key="4">
    <source>
        <dbReference type="Proteomes" id="UP000002663"/>
    </source>
</evidence>
<dbReference type="Gene3D" id="3.60.15.10">
    <property type="entry name" value="Ribonuclease Z/Hydroxyacylglutathione hydrolase-like"/>
    <property type="match status" value="1"/>
</dbReference>
<feature type="domain" description="Metallo-beta-lactamase" evidence="2">
    <location>
        <begin position="20"/>
        <end position="221"/>
    </location>
</feature>
<dbReference type="InterPro" id="IPR036866">
    <property type="entry name" value="RibonucZ/Hydroxyglut_hydro"/>
</dbReference>
<dbReference type="InterPro" id="IPR001279">
    <property type="entry name" value="Metallo-B-lactamas"/>
</dbReference>
<evidence type="ECO:0000259" key="2">
    <source>
        <dbReference type="Pfam" id="PF12706"/>
    </source>
</evidence>
<keyword evidence="1" id="KW-0378">Hydrolase</keyword>
<dbReference type="RefSeq" id="WP_014125396.1">
    <property type="nucleotide sequence ID" value="NC_016052.1"/>
</dbReference>
<reference evidence="3 4" key="1">
    <citation type="submission" date="2011-01" db="EMBL/GenBank/DDBJ databases">
        <title>Whole genome sequence of Tetragenococcus halophilus NBRC 12172.</title>
        <authorList>
            <person name="Nakazawa H."/>
            <person name="Omata S."/>
            <person name="Koga C."/>
            <person name="Watanabe Y."/>
            <person name="Katano Y."/>
            <person name="Ito N."/>
            <person name="Tsukatani N."/>
            <person name="Ankai A."/>
            <person name="Oguchi A."/>
            <person name="Fukui S."/>
            <person name="Yashiro I."/>
            <person name="Kamata S."/>
            <person name="Hashimoto Y."/>
            <person name="Yamazaki J."/>
            <person name="Taguchi H."/>
            <person name="Tanaka A."/>
            <person name="Koyama T."/>
            <person name="Ichige A."/>
            <person name="Hanya Y."/>
            <person name="Tanikawa S."/>
            <person name="Yamazaki S."/>
            <person name="Fujita N."/>
        </authorList>
    </citation>
    <scope>NUCLEOTIDE SEQUENCE [LARGE SCALE GENOMIC DNA]</scope>
    <source>
        <strain evidence="4">DSM 20338 / JCM 20259 / NCIMB 9735 / NBRC 12172</strain>
    </source>
</reference>
<accession>A0AAN1VSP1</accession>
<dbReference type="KEGG" id="thl:TEH_20290"/>
<dbReference type="Proteomes" id="UP000002663">
    <property type="component" value="Chromosome"/>
</dbReference>
<dbReference type="GO" id="GO:0016787">
    <property type="term" value="F:hydrolase activity"/>
    <property type="evidence" value="ECO:0007669"/>
    <property type="project" value="UniProtKB-KW"/>
</dbReference>
<dbReference type="SUPFAM" id="SSF56281">
    <property type="entry name" value="Metallo-hydrolase/oxidoreductase"/>
    <property type="match status" value="1"/>
</dbReference>
<dbReference type="Pfam" id="PF12706">
    <property type="entry name" value="Lactamase_B_2"/>
    <property type="match status" value="1"/>
</dbReference>
<dbReference type="AlphaFoldDB" id="A0AAN1VSP1"/>
<protein>
    <recommendedName>
        <fullName evidence="2">Metallo-beta-lactamase domain-containing protein</fullName>
    </recommendedName>
</protein>
<dbReference type="EMBL" id="AP012046">
    <property type="protein sequence ID" value="BAK95356.1"/>
    <property type="molecule type" value="Genomic_DNA"/>
</dbReference>
<gene>
    <name evidence="3" type="ordered locus">TEH_20290</name>
</gene>
<dbReference type="InterPro" id="IPR050114">
    <property type="entry name" value="UPF0173_UPF0282_UlaG_hydrolase"/>
</dbReference>
<evidence type="ECO:0000256" key="1">
    <source>
        <dbReference type="ARBA" id="ARBA00022801"/>
    </source>
</evidence>